<evidence type="ECO:0000313" key="2">
    <source>
        <dbReference type="Proteomes" id="UP000033187"/>
    </source>
</evidence>
<sequence>MEQVFPSLFALLPVRWLRVATGAARIRVILSLKPNGARARLWRKLRSSSPMAALRSSRRRREPR</sequence>
<gene>
    <name evidence="1" type="ORF">YBN1229_v1_2980</name>
</gene>
<proteinExistence type="predicted"/>
<dbReference type="KEGG" id="fil:BN1229_v1_2937"/>
<dbReference type="AlphaFoldDB" id="A0A0D6JIM6"/>
<protein>
    <submittedName>
        <fullName evidence="1">Uncharacterized protein</fullName>
    </submittedName>
</protein>
<dbReference type="EMBL" id="LN829119">
    <property type="protein sequence ID" value="CPR21283.1"/>
    <property type="molecule type" value="Genomic_DNA"/>
</dbReference>
<dbReference type="Proteomes" id="UP000033187">
    <property type="component" value="Chromosome 1"/>
</dbReference>
<evidence type="ECO:0000313" key="1">
    <source>
        <dbReference type="EMBL" id="CPR21283.1"/>
    </source>
</evidence>
<dbReference type="KEGG" id="fiy:BN1229_v1_2980"/>
<name>A0A0D6JIM6_9HYPH</name>
<accession>A0A0D6JIM6</accession>
<organism evidence="1 2">
    <name type="scientific">Candidatus Filomicrobium marinum</name>
    <dbReference type="NCBI Taxonomy" id="1608628"/>
    <lineage>
        <taxon>Bacteria</taxon>
        <taxon>Pseudomonadati</taxon>
        <taxon>Pseudomonadota</taxon>
        <taxon>Alphaproteobacteria</taxon>
        <taxon>Hyphomicrobiales</taxon>
        <taxon>Hyphomicrobiaceae</taxon>
        <taxon>Filomicrobium</taxon>
    </lineage>
</organism>
<keyword evidence="2" id="KW-1185">Reference proteome</keyword>
<reference evidence="2" key="1">
    <citation type="submission" date="2015-02" db="EMBL/GenBank/DDBJ databases">
        <authorList>
            <person name="Chooi Y.-H."/>
        </authorList>
    </citation>
    <scope>NUCLEOTIDE SEQUENCE [LARGE SCALE GENOMIC DNA]</scope>
    <source>
        <strain evidence="2">strain Y</strain>
    </source>
</reference>